<dbReference type="EMBL" id="CP109535">
    <property type="protein sequence ID" value="WTY97423.1"/>
    <property type="molecule type" value="Genomic_DNA"/>
</dbReference>
<name>A0AAU3GWS0_9ACTN</name>
<reference evidence="1" key="1">
    <citation type="submission" date="2022-10" db="EMBL/GenBank/DDBJ databases">
        <title>The complete genomes of actinobacterial strains from the NBC collection.</title>
        <authorList>
            <person name="Joergensen T.S."/>
            <person name="Alvarez Arevalo M."/>
            <person name="Sterndorff E.B."/>
            <person name="Faurdal D."/>
            <person name="Vuksanovic O."/>
            <person name="Mourched A.-S."/>
            <person name="Charusanti P."/>
            <person name="Shaw S."/>
            <person name="Blin K."/>
            <person name="Weber T."/>
        </authorList>
    </citation>
    <scope>NUCLEOTIDE SEQUENCE</scope>
    <source>
        <strain evidence="1">NBC_01401</strain>
    </source>
</reference>
<accession>A0AAU3GWS0</accession>
<sequence>MSDSTPELPARDVFDVYVDRYGPRLLLWVWDRAEGELDRHVSCAGFGSLQSIPMSAVRLLVDHLCAEEMIDAVGGPGPAAVAPVVMLRAAGATRARRLQALRANAAERTRHAARAILHWIHANAHRQPLRISGFLDSPDVFFLGEALSRSEVARALTFLAAEGLITCEGPPFDHGVGSHVALTSQGVAAVLTGATDIGAYVARQREFRRPTQHTHIEAGTIEHLTQGDSDHSVHTAIEMHTALPPAGLARLIEELAPALDLDPESAAALRRSVRSLVGGGGPDDEPPPDRQRGLMEGIRRMLGTAPDTVGRQLLLDAVGQALGRLLGG</sequence>
<organism evidence="1">
    <name type="scientific">Streptomyces sp. NBC_01401</name>
    <dbReference type="NCBI Taxonomy" id="2903854"/>
    <lineage>
        <taxon>Bacteria</taxon>
        <taxon>Bacillati</taxon>
        <taxon>Actinomycetota</taxon>
        <taxon>Actinomycetes</taxon>
        <taxon>Kitasatosporales</taxon>
        <taxon>Streptomycetaceae</taxon>
        <taxon>Streptomyces</taxon>
    </lineage>
</organism>
<proteinExistence type="predicted"/>
<evidence type="ECO:0000313" key="1">
    <source>
        <dbReference type="EMBL" id="WTY97423.1"/>
    </source>
</evidence>
<protein>
    <submittedName>
        <fullName evidence="1">Uncharacterized protein</fullName>
    </submittedName>
</protein>
<gene>
    <name evidence="1" type="ORF">OG626_22285</name>
</gene>
<dbReference type="AlphaFoldDB" id="A0AAU3GWS0"/>